<dbReference type="AlphaFoldDB" id="A0A6I3LKV2"/>
<accession>A0A6I3LKV2</accession>
<feature type="signal peptide" evidence="1">
    <location>
        <begin position="1"/>
        <end position="23"/>
    </location>
</feature>
<gene>
    <name evidence="2" type="ORF">GJV76_12615</name>
</gene>
<feature type="non-terminal residue" evidence="2">
    <location>
        <position position="222"/>
    </location>
</feature>
<comment type="caution">
    <text evidence="2">The sequence shown here is derived from an EMBL/GenBank/DDBJ whole genome shotgun (WGS) entry which is preliminary data.</text>
</comment>
<evidence type="ECO:0000313" key="3">
    <source>
        <dbReference type="Proteomes" id="UP000438760"/>
    </source>
</evidence>
<evidence type="ECO:0000256" key="1">
    <source>
        <dbReference type="SAM" id="SignalP"/>
    </source>
</evidence>
<reference evidence="2 3" key="1">
    <citation type="submission" date="2019-11" db="EMBL/GenBank/DDBJ databases">
        <title>Genome of Strain BIT-d1.</title>
        <authorList>
            <person name="Yang Y."/>
        </authorList>
    </citation>
    <scope>NUCLEOTIDE SEQUENCE [LARGE SCALE GENOMIC DNA]</scope>
    <source>
        <strain evidence="2 3">BIT-d1</strain>
    </source>
</reference>
<protein>
    <submittedName>
        <fullName evidence="2">Gliding motility-associated C-terminal domain-containing protein</fullName>
    </submittedName>
</protein>
<organism evidence="2 3">
    <name type="scientific">Myroides albus</name>
    <dbReference type="NCBI Taxonomy" id="2562892"/>
    <lineage>
        <taxon>Bacteria</taxon>
        <taxon>Pseudomonadati</taxon>
        <taxon>Bacteroidota</taxon>
        <taxon>Flavobacteriia</taxon>
        <taxon>Flavobacteriales</taxon>
        <taxon>Flavobacteriaceae</taxon>
        <taxon>Myroides</taxon>
    </lineage>
</organism>
<keyword evidence="3" id="KW-1185">Reference proteome</keyword>
<name>A0A6I3LKV2_9FLAO</name>
<sequence length="222" mass="24844">MQSKKIYKSVALFGLVLPATVVAQQTKEKEVFVNNGVISVANGGVMSTLYDFDNTVNGNMKNDGIVYYYQSFNNDNLYHHSEKENSSTAVFTKLEGSGKQIISGSKPSDFYHIVLNNPEKQVAFDLKNEANVYGSVDFQDGIVKVDSLQGMLTFHQGAQALQPSDKSHAEGFVEKIGNEEFQYPKGDKGMYRYARISAPEGEKDSYQGKYNTEDHNFFRVRS</sequence>
<dbReference type="Proteomes" id="UP000438760">
    <property type="component" value="Unassembled WGS sequence"/>
</dbReference>
<keyword evidence="1" id="KW-0732">Signal</keyword>
<proteinExistence type="predicted"/>
<dbReference type="EMBL" id="WMJX01000036">
    <property type="protein sequence ID" value="MTG98963.1"/>
    <property type="molecule type" value="Genomic_DNA"/>
</dbReference>
<feature type="chain" id="PRO_5026118602" evidence="1">
    <location>
        <begin position="24"/>
        <end position="222"/>
    </location>
</feature>
<evidence type="ECO:0000313" key="2">
    <source>
        <dbReference type="EMBL" id="MTG98963.1"/>
    </source>
</evidence>